<dbReference type="RefSeq" id="WP_168659015.1">
    <property type="nucleotide sequence ID" value="NZ_CP051180.1"/>
</dbReference>
<sequence>MPTILVDQNIVTYGDIMRPTRSNGVIGYRRKDPVGEDGSWLRREFRALPTVSKLIIAGDISAFRYVELDFENWKRKGSASGSNLGNLFPNSVMKQVEPAIERSYYFQAFMNEYLYTRSVANFCKWLNTKGIEESALKVAKSKNATDDMLRNIRNVSRYQEMCKKLQKTEQYIDAFHLWTAEINDIEYFVTADRKFINAINKLDCKCQPILPSELLTQMNLEASEPFQFKENVFYGIGGQYMWEFD</sequence>
<organism evidence="1 2">
    <name type="scientific">Ferrimonas lipolytica</name>
    <dbReference type="NCBI Taxonomy" id="2724191"/>
    <lineage>
        <taxon>Bacteria</taxon>
        <taxon>Pseudomonadati</taxon>
        <taxon>Pseudomonadota</taxon>
        <taxon>Gammaproteobacteria</taxon>
        <taxon>Alteromonadales</taxon>
        <taxon>Ferrimonadaceae</taxon>
        <taxon>Ferrimonas</taxon>
    </lineage>
</organism>
<evidence type="ECO:0000313" key="1">
    <source>
        <dbReference type="EMBL" id="QIZ75754.1"/>
    </source>
</evidence>
<proteinExistence type="predicted"/>
<dbReference type="AlphaFoldDB" id="A0A6H1U9P9"/>
<protein>
    <submittedName>
        <fullName evidence="1">Uncharacterized protein</fullName>
    </submittedName>
</protein>
<evidence type="ECO:0000313" key="2">
    <source>
        <dbReference type="Proteomes" id="UP000501602"/>
    </source>
</evidence>
<dbReference type="Proteomes" id="UP000501602">
    <property type="component" value="Chromosome"/>
</dbReference>
<dbReference type="KEGG" id="fes:HER31_01865"/>
<keyword evidence="2" id="KW-1185">Reference proteome</keyword>
<accession>A0A6H1U9P9</accession>
<dbReference type="EMBL" id="CP051180">
    <property type="protein sequence ID" value="QIZ75754.1"/>
    <property type="molecule type" value="Genomic_DNA"/>
</dbReference>
<name>A0A6H1U9P9_9GAMM</name>
<gene>
    <name evidence="1" type="ORF">HER31_01865</name>
</gene>
<reference evidence="1 2" key="1">
    <citation type="submission" date="2020-04" db="EMBL/GenBank/DDBJ databases">
        <title>Ferrimonas sp. S7 isolated from sea water.</title>
        <authorList>
            <person name="Bae S.S."/>
            <person name="Baek K."/>
        </authorList>
    </citation>
    <scope>NUCLEOTIDE SEQUENCE [LARGE SCALE GENOMIC DNA]</scope>
    <source>
        <strain evidence="1 2">S7</strain>
    </source>
</reference>